<dbReference type="SUPFAM" id="SSF81508">
    <property type="entry name" value="Ubiquinone-binding protein QP-C of cytochrome bc1 complex (Ubiquinol-cytochrome c reductase)"/>
    <property type="match status" value="1"/>
</dbReference>
<dbReference type="PANTHER" id="PTHR12119">
    <property type="entry name" value="UBIQUINOL-CYTOCHROME C REDUCTASE COMPLEX UBIQUINONE-BINDING PROTEIN QP-C"/>
    <property type="match status" value="1"/>
</dbReference>
<keyword evidence="15" id="KW-1185">Reference proteome</keyword>
<keyword evidence="4 13" id="KW-0813">Transport</keyword>
<evidence type="ECO:0000256" key="2">
    <source>
        <dbReference type="ARBA" id="ARBA00007668"/>
    </source>
</evidence>
<keyword evidence="9" id="KW-1133">Transmembrane helix</keyword>
<evidence type="ECO:0000256" key="10">
    <source>
        <dbReference type="ARBA" id="ARBA00023128"/>
    </source>
</evidence>
<dbReference type="EnsemblMetazoa" id="XM_038200870.1">
    <property type="protein sequence ID" value="XP_038056798.1"/>
    <property type="gene ID" value="LOC119728580"/>
</dbReference>
<dbReference type="Pfam" id="PF02939">
    <property type="entry name" value="UcrQ"/>
    <property type="match status" value="1"/>
</dbReference>
<evidence type="ECO:0000256" key="3">
    <source>
        <dbReference type="ARBA" id="ARBA00016324"/>
    </source>
</evidence>
<sequence>MGHLKFGVLAKYRNVITYSLSPYEQNPFAGYFKKGIPNMWRRFKGQVFRVTPPFIMAYLVYSYGVTENTRIKRKDTSLYANDE</sequence>
<keyword evidence="7 13" id="KW-0999">Mitochondrion inner membrane</keyword>
<dbReference type="OMA" id="MWRRFKG"/>
<keyword evidence="5 13" id="KW-0679">Respiratory chain</keyword>
<evidence type="ECO:0000256" key="11">
    <source>
        <dbReference type="ARBA" id="ARBA00023136"/>
    </source>
</evidence>
<evidence type="ECO:0000313" key="15">
    <source>
        <dbReference type="Proteomes" id="UP000887568"/>
    </source>
</evidence>
<dbReference type="GeneID" id="119728580"/>
<keyword evidence="8 13" id="KW-0249">Electron transport</keyword>
<evidence type="ECO:0000256" key="5">
    <source>
        <dbReference type="ARBA" id="ARBA00022660"/>
    </source>
</evidence>
<evidence type="ECO:0000256" key="4">
    <source>
        <dbReference type="ARBA" id="ARBA00022448"/>
    </source>
</evidence>
<dbReference type="Gene3D" id="1.20.5.210">
    <property type="entry name" value="Cytochrome b-c1 complex subunit 8"/>
    <property type="match status" value="1"/>
</dbReference>
<keyword evidence="10 13" id="KW-0496">Mitochondrion</keyword>
<name>A0A913ZYT5_PATMI</name>
<comment type="subunit">
    <text evidence="12 13">Component of the ubiquinol-cytochrome c oxidoreductase (cytochrome b-c1 complex, complex III, CIII), a multisubunit enzyme composed of 11 subunits. The complex is composed of 3 respiratory subunits cytochrome b, cytochrome c1 and Rieske protein UQCRFS1, 2 core protein subunits UQCRC1/QCR1 and UQCRC2/QCR2, and 6 low-molecular weight protein subunits UQCRH/QCR6, UQCRB/QCR7, UQCRQ/QCR8, UQCR10/QCR9, UQCR11/QCR10 and subunit 9, the cleavage product of Rieske protein UQCRFS1. The complex exists as an obligatory dimer and forms supercomplexes (SCs) in the inner mitochondrial membrane with NADH-ubiquinone oxidoreductase (complex I, CI) and cytochrome c oxidase (complex IV, CIV), resulting in different assemblies (supercomplex SCI(1)III(2)IV(1) and megacomplex MCI(2)III(2)IV(2)). Interacts with UQCC6.</text>
</comment>
<comment type="subcellular location">
    <subcellularLocation>
        <location evidence="1 13">Mitochondrion inner membrane</location>
        <topology evidence="1 13">Single-pass membrane protein</topology>
    </subcellularLocation>
</comment>
<evidence type="ECO:0000256" key="7">
    <source>
        <dbReference type="ARBA" id="ARBA00022792"/>
    </source>
</evidence>
<comment type="function">
    <text evidence="13">Component of the ubiquinol-cytochrome c oxidoreductase, a multisubunit transmembrane complex that is part of the mitochondrial electron transport chain which drives oxidative phosphorylation. The complex plays an important role in the uptake of multiple carbon sources present in different host niches.</text>
</comment>
<dbReference type="Proteomes" id="UP000887568">
    <property type="component" value="Unplaced"/>
</dbReference>
<evidence type="ECO:0000256" key="9">
    <source>
        <dbReference type="ARBA" id="ARBA00022989"/>
    </source>
</evidence>
<evidence type="ECO:0000256" key="12">
    <source>
        <dbReference type="ARBA" id="ARBA00047105"/>
    </source>
</evidence>
<dbReference type="GO" id="GO:0006122">
    <property type="term" value="P:mitochondrial electron transport, ubiquinol to cytochrome c"/>
    <property type="evidence" value="ECO:0007669"/>
    <property type="project" value="UniProtKB-UniRule"/>
</dbReference>
<evidence type="ECO:0000313" key="14">
    <source>
        <dbReference type="EnsemblMetazoa" id="XP_038056798.1"/>
    </source>
</evidence>
<dbReference type="AlphaFoldDB" id="A0A913ZYT5"/>
<dbReference type="InterPro" id="IPR036642">
    <property type="entry name" value="Cyt_bc1_su8_sf"/>
</dbReference>
<reference evidence="14" key="1">
    <citation type="submission" date="2022-11" db="UniProtKB">
        <authorList>
            <consortium name="EnsemblMetazoa"/>
        </authorList>
    </citation>
    <scope>IDENTIFICATION</scope>
</reference>
<dbReference type="PANTHER" id="PTHR12119:SF2">
    <property type="entry name" value="CYTOCHROME B-C1 COMPLEX SUBUNIT 8"/>
    <property type="match status" value="1"/>
</dbReference>
<keyword evidence="11" id="KW-0472">Membrane</keyword>
<keyword evidence="6" id="KW-0812">Transmembrane</keyword>
<protein>
    <recommendedName>
        <fullName evidence="3 13">Cytochrome b-c1 complex subunit 8</fullName>
    </recommendedName>
    <alternativeName>
        <fullName evidence="13">Complex III subunit 8</fullName>
    </alternativeName>
</protein>
<evidence type="ECO:0000256" key="13">
    <source>
        <dbReference type="RuleBase" id="RU368118"/>
    </source>
</evidence>
<dbReference type="OrthoDB" id="6683853at2759"/>
<accession>A0A913ZYT5</accession>
<dbReference type="InterPro" id="IPR004205">
    <property type="entry name" value="Cyt_bc1_su8"/>
</dbReference>
<comment type="similarity">
    <text evidence="2 13">Belongs to the UQCRQ/QCR8 family.</text>
</comment>
<organism evidence="14 15">
    <name type="scientific">Patiria miniata</name>
    <name type="common">Bat star</name>
    <name type="synonym">Asterina miniata</name>
    <dbReference type="NCBI Taxonomy" id="46514"/>
    <lineage>
        <taxon>Eukaryota</taxon>
        <taxon>Metazoa</taxon>
        <taxon>Echinodermata</taxon>
        <taxon>Eleutherozoa</taxon>
        <taxon>Asterozoa</taxon>
        <taxon>Asteroidea</taxon>
        <taxon>Valvatacea</taxon>
        <taxon>Valvatida</taxon>
        <taxon>Asterinidae</taxon>
        <taxon>Patiria</taxon>
    </lineage>
</organism>
<dbReference type="GO" id="GO:0005743">
    <property type="term" value="C:mitochondrial inner membrane"/>
    <property type="evidence" value="ECO:0007669"/>
    <property type="project" value="UniProtKB-SubCell"/>
</dbReference>
<dbReference type="RefSeq" id="XP_038056798.1">
    <property type="nucleotide sequence ID" value="XM_038200870.1"/>
</dbReference>
<proteinExistence type="inferred from homology"/>
<evidence type="ECO:0000256" key="1">
    <source>
        <dbReference type="ARBA" id="ARBA00004434"/>
    </source>
</evidence>
<dbReference type="GO" id="GO:0045275">
    <property type="term" value="C:respiratory chain complex III"/>
    <property type="evidence" value="ECO:0007669"/>
    <property type="project" value="UniProtKB-UniRule"/>
</dbReference>
<dbReference type="FunFam" id="1.20.5.210:FF:000001">
    <property type="entry name" value="Cytochrome b-c1 complex subunit 8"/>
    <property type="match status" value="1"/>
</dbReference>
<evidence type="ECO:0000256" key="8">
    <source>
        <dbReference type="ARBA" id="ARBA00022982"/>
    </source>
</evidence>
<evidence type="ECO:0000256" key="6">
    <source>
        <dbReference type="ARBA" id="ARBA00022692"/>
    </source>
</evidence>